<gene>
    <name evidence="1" type="ORF">CALMAC_LOCUS11170</name>
</gene>
<dbReference type="AlphaFoldDB" id="A0A653CR46"/>
<evidence type="ECO:0000313" key="2">
    <source>
        <dbReference type="Proteomes" id="UP000410492"/>
    </source>
</evidence>
<reference evidence="1 2" key="1">
    <citation type="submission" date="2019-01" db="EMBL/GenBank/DDBJ databases">
        <authorList>
            <person name="Sayadi A."/>
        </authorList>
    </citation>
    <scope>NUCLEOTIDE SEQUENCE [LARGE SCALE GENOMIC DNA]</scope>
</reference>
<protein>
    <submittedName>
        <fullName evidence="1">Uncharacterized protein</fullName>
    </submittedName>
</protein>
<proteinExistence type="predicted"/>
<sequence>MLSYITSKNLSLSLVSNVNKFVANMSELLSVQYELTALTILTRDAFW</sequence>
<accession>A0A653CR46</accession>
<name>A0A653CR46_CALMS</name>
<organism evidence="1 2">
    <name type="scientific">Callosobruchus maculatus</name>
    <name type="common">Southern cowpea weevil</name>
    <name type="synonym">Pulse bruchid</name>
    <dbReference type="NCBI Taxonomy" id="64391"/>
    <lineage>
        <taxon>Eukaryota</taxon>
        <taxon>Metazoa</taxon>
        <taxon>Ecdysozoa</taxon>
        <taxon>Arthropoda</taxon>
        <taxon>Hexapoda</taxon>
        <taxon>Insecta</taxon>
        <taxon>Pterygota</taxon>
        <taxon>Neoptera</taxon>
        <taxon>Endopterygota</taxon>
        <taxon>Coleoptera</taxon>
        <taxon>Polyphaga</taxon>
        <taxon>Cucujiformia</taxon>
        <taxon>Chrysomeloidea</taxon>
        <taxon>Chrysomelidae</taxon>
        <taxon>Bruchinae</taxon>
        <taxon>Bruchini</taxon>
        <taxon>Callosobruchus</taxon>
    </lineage>
</organism>
<evidence type="ECO:0000313" key="1">
    <source>
        <dbReference type="EMBL" id="VEN50388.1"/>
    </source>
</evidence>
<dbReference type="Proteomes" id="UP000410492">
    <property type="component" value="Unassembled WGS sequence"/>
</dbReference>
<dbReference type="EMBL" id="CAACVG010008585">
    <property type="protein sequence ID" value="VEN50388.1"/>
    <property type="molecule type" value="Genomic_DNA"/>
</dbReference>
<keyword evidence="2" id="KW-1185">Reference proteome</keyword>